<dbReference type="InterPro" id="IPR006656">
    <property type="entry name" value="Mopterin_OxRdtase"/>
</dbReference>
<dbReference type="RefSeq" id="WP_115755623.1">
    <property type="nucleotide sequence ID" value="NZ_QFCQ01000037.1"/>
</dbReference>
<dbReference type="Gene3D" id="3.40.50.740">
    <property type="match status" value="1"/>
</dbReference>
<keyword evidence="8" id="KW-0808">Transferase</keyword>
<dbReference type="GO" id="GO:0030151">
    <property type="term" value="F:molybdenum ion binding"/>
    <property type="evidence" value="ECO:0007669"/>
    <property type="project" value="TreeGrafter"/>
</dbReference>
<keyword evidence="9" id="KW-1185">Reference proteome</keyword>
<dbReference type="CDD" id="cd02769">
    <property type="entry name" value="MopB_DMSOR-BSOR-TMAOR"/>
    <property type="match status" value="1"/>
</dbReference>
<dbReference type="PANTHER" id="PTHR43742:SF10">
    <property type="entry name" value="TRIMETHYLAMINE-N-OXIDE REDUCTASE 2"/>
    <property type="match status" value="1"/>
</dbReference>
<dbReference type="Gene3D" id="3.90.55.10">
    <property type="entry name" value="Dimethylsulfoxide Reductase, domain 3"/>
    <property type="match status" value="1"/>
</dbReference>
<evidence type="ECO:0000256" key="2">
    <source>
        <dbReference type="ARBA" id="ARBA00010312"/>
    </source>
</evidence>
<dbReference type="Pfam" id="PF01568">
    <property type="entry name" value="Molydop_binding"/>
    <property type="match status" value="1"/>
</dbReference>
<dbReference type="GO" id="GO:0016491">
    <property type="term" value="F:oxidoreductase activity"/>
    <property type="evidence" value="ECO:0007669"/>
    <property type="project" value="UniProtKB-KW"/>
</dbReference>
<reference evidence="8 9" key="1">
    <citation type="submission" date="2018-05" db="EMBL/GenBank/DDBJ databases">
        <title>Whole genome sequencing of Paracoccus thiocyanatus SST.</title>
        <authorList>
            <person name="Ghosh W."/>
            <person name="Rameez M.J."/>
            <person name="Roy C."/>
        </authorList>
    </citation>
    <scope>NUCLEOTIDE SEQUENCE [LARGE SCALE GENOMIC DNA]</scope>
    <source>
        <strain evidence="8 9">SST</strain>
    </source>
</reference>
<feature type="domain" description="Molybdopterin oxidoreductase" evidence="6">
    <location>
        <begin position="49"/>
        <end position="506"/>
    </location>
</feature>
<dbReference type="SUPFAM" id="SSF53706">
    <property type="entry name" value="Formate dehydrogenase/DMSO reductase, domains 1-3"/>
    <property type="match status" value="1"/>
</dbReference>
<dbReference type="InterPro" id="IPR006657">
    <property type="entry name" value="MoPterin_dinucl-bd_dom"/>
</dbReference>
<feature type="domain" description="Molybdopterin dinucleotide-binding" evidence="7">
    <location>
        <begin position="622"/>
        <end position="739"/>
    </location>
</feature>
<dbReference type="GO" id="GO:0030288">
    <property type="term" value="C:outer membrane-bounded periplasmic space"/>
    <property type="evidence" value="ECO:0007669"/>
    <property type="project" value="TreeGrafter"/>
</dbReference>
<evidence type="ECO:0000259" key="6">
    <source>
        <dbReference type="Pfam" id="PF00384"/>
    </source>
</evidence>
<dbReference type="Proteomes" id="UP000256679">
    <property type="component" value="Unassembled WGS sequence"/>
</dbReference>
<comment type="caution">
    <text evidence="8">The sequence shown here is derived from an EMBL/GenBank/DDBJ whole genome shotgun (WGS) entry which is preliminary data.</text>
</comment>
<dbReference type="InterPro" id="IPR041954">
    <property type="entry name" value="CT_DMSOR/BSOR/TMAOR"/>
</dbReference>
<gene>
    <name evidence="8" type="ORF">DIE28_08375</name>
</gene>
<evidence type="ECO:0000256" key="1">
    <source>
        <dbReference type="ARBA" id="ARBA00001942"/>
    </source>
</evidence>
<dbReference type="Gene3D" id="3.40.228.10">
    <property type="entry name" value="Dimethylsulfoxide Reductase, domain 2"/>
    <property type="match status" value="1"/>
</dbReference>
<keyword evidence="4" id="KW-0479">Metal-binding</keyword>
<evidence type="ECO:0000256" key="4">
    <source>
        <dbReference type="ARBA" id="ARBA00022723"/>
    </source>
</evidence>
<dbReference type="InterPro" id="IPR009010">
    <property type="entry name" value="Asp_de-COase-like_dom_sf"/>
</dbReference>
<accession>A0A3D8PBC8</accession>
<dbReference type="PROSITE" id="PS00490">
    <property type="entry name" value="MOLYBDOPTERIN_PROK_2"/>
    <property type="match status" value="1"/>
</dbReference>
<name>A0A3D8PBC8_9RHOB</name>
<sequence>MARYTASHWGIYEISCDSAEGPQIRPLKDDPDPSEIGLHQLDPGLLKSRVRQPSVRKSWLEHGPGAAPHLRGREPFVEVSWDRALDLVAAEMDRVRKTHGNEAIFGGSYGWASAGRFHHAQSQIHRFLNVTGGYVRHTESYSLGAAHVIMPLIAGTMADLMAGHTSWDVMAEHTRLFVTFGGVPRKNSQSSPGLAGKHRVHVGLQEMGRAGTRFVNVGPCRDNLDTGTEVEWMAIPPHTDTALMLGLAWQLHAEGLHDRAFLDRYTVGFDRFAAYLTGETDGVAKTPDWAAAICGIRAERIVALAHEMAGTRTMLNIQWSLQRAHHGEQPFWMMVTLAAMLGQIGLPGGGFGVGYGPANTMGSRHRKLPGPSLDQFHNPVDAYIPCARIADMLLNPGAPFTHSGRHLTYPDIHMIYWAGGNPFHHHQDLNRLIRAWQKPASIVVHEPYWTATARFADVVLPATTAMERNDIGYATQEGYFVAMRKVSEPFEGARNDYTIFSGLAERLSLGERFGEGRDEMEWLRHMWEGCREKWATRDVPLPEFDTFWEEGLVDLEFVARSQTMLSRFREDPEAYPLTTPSGKIEITSDRIESYALPGFSPHPVWREPVEWLGSPRAQRYPLHLLSDQPARKLHSQLDPSVHSVRGKIQGREPVYMNTADAQVRGIVAGDIVEVFNARGRCLAAAVPTDDLLPGVARISTGAWYDGRPEDGLEKHGNPNVLTLDIPASPLSQGCAAQTCLVEISGPVTDLPEVTAFVPPKIVAENAR</sequence>
<evidence type="ECO:0000256" key="3">
    <source>
        <dbReference type="ARBA" id="ARBA00022505"/>
    </source>
</evidence>
<proteinExistence type="inferred from homology"/>
<dbReference type="InterPro" id="IPR050612">
    <property type="entry name" value="Prok_Mopterin_Oxidored"/>
</dbReference>
<keyword evidence="5" id="KW-0560">Oxidoreductase</keyword>
<dbReference type="AlphaFoldDB" id="A0A3D8PBC8"/>
<dbReference type="GO" id="GO:0009055">
    <property type="term" value="F:electron transfer activity"/>
    <property type="evidence" value="ECO:0007669"/>
    <property type="project" value="TreeGrafter"/>
</dbReference>
<evidence type="ECO:0000256" key="5">
    <source>
        <dbReference type="ARBA" id="ARBA00023002"/>
    </source>
</evidence>
<dbReference type="GO" id="GO:0016740">
    <property type="term" value="F:transferase activity"/>
    <property type="evidence" value="ECO:0007669"/>
    <property type="project" value="UniProtKB-KW"/>
</dbReference>
<dbReference type="GO" id="GO:0009061">
    <property type="term" value="P:anaerobic respiration"/>
    <property type="evidence" value="ECO:0007669"/>
    <property type="project" value="TreeGrafter"/>
</dbReference>
<evidence type="ECO:0000313" key="8">
    <source>
        <dbReference type="EMBL" id="RDW13383.1"/>
    </source>
</evidence>
<dbReference type="CDD" id="cd02793">
    <property type="entry name" value="MopB_CT_DMSOR-BSOR-TMAOR"/>
    <property type="match status" value="1"/>
</dbReference>
<protein>
    <submittedName>
        <fullName evidence="8">Asp-tRNA(Asn)/Glu-tRNA(Gln) amidotransferase GatCAB subunit C</fullName>
    </submittedName>
</protein>
<dbReference type="InterPro" id="IPR006655">
    <property type="entry name" value="Mopterin_OxRdtase_prok_CS"/>
</dbReference>
<dbReference type="SUPFAM" id="SSF50692">
    <property type="entry name" value="ADC-like"/>
    <property type="match status" value="1"/>
</dbReference>
<evidence type="ECO:0000313" key="9">
    <source>
        <dbReference type="Proteomes" id="UP000256679"/>
    </source>
</evidence>
<keyword evidence="3" id="KW-0500">Molybdenum</keyword>
<comment type="similarity">
    <text evidence="2">Belongs to the prokaryotic molybdopterin-containing oxidoreductase family.</text>
</comment>
<organism evidence="8 9">
    <name type="scientific">Paracoccus thiocyanatus</name>
    <dbReference type="NCBI Taxonomy" id="34006"/>
    <lineage>
        <taxon>Bacteria</taxon>
        <taxon>Pseudomonadati</taxon>
        <taxon>Pseudomonadota</taxon>
        <taxon>Alphaproteobacteria</taxon>
        <taxon>Rhodobacterales</taxon>
        <taxon>Paracoccaceae</taxon>
        <taxon>Paracoccus</taxon>
    </lineage>
</organism>
<dbReference type="PANTHER" id="PTHR43742">
    <property type="entry name" value="TRIMETHYLAMINE-N-OXIDE REDUCTASE"/>
    <property type="match status" value="1"/>
</dbReference>
<comment type="cofactor">
    <cofactor evidence="1">
        <name>Mo-bis(molybdopterin guanine dinucleotide)</name>
        <dbReference type="ChEBI" id="CHEBI:60539"/>
    </cofactor>
</comment>
<dbReference type="Pfam" id="PF00384">
    <property type="entry name" value="Molybdopterin"/>
    <property type="match status" value="1"/>
</dbReference>
<dbReference type="GO" id="GO:0043546">
    <property type="term" value="F:molybdopterin cofactor binding"/>
    <property type="evidence" value="ECO:0007669"/>
    <property type="project" value="InterPro"/>
</dbReference>
<dbReference type="EMBL" id="QFCQ01000037">
    <property type="protein sequence ID" value="RDW13383.1"/>
    <property type="molecule type" value="Genomic_DNA"/>
</dbReference>
<dbReference type="Gene3D" id="2.40.40.20">
    <property type="match status" value="1"/>
</dbReference>
<evidence type="ECO:0000259" key="7">
    <source>
        <dbReference type="Pfam" id="PF01568"/>
    </source>
</evidence>